<dbReference type="Pfam" id="PF24407">
    <property type="entry name" value="HTH_upst_double_PIN"/>
    <property type="match status" value="1"/>
</dbReference>
<keyword evidence="2" id="KW-0255">Endonuclease</keyword>
<organism evidence="2 3">
    <name type="scientific">Bradyrhizobium australiense</name>
    <dbReference type="NCBI Taxonomy" id="2721161"/>
    <lineage>
        <taxon>Bacteria</taxon>
        <taxon>Pseudomonadati</taxon>
        <taxon>Pseudomonadota</taxon>
        <taxon>Alphaproteobacteria</taxon>
        <taxon>Hyphomicrobiales</taxon>
        <taxon>Nitrobacteraceae</taxon>
        <taxon>Bradyrhizobium</taxon>
    </lineage>
</organism>
<evidence type="ECO:0000259" key="1">
    <source>
        <dbReference type="Pfam" id="PF24407"/>
    </source>
</evidence>
<keyword evidence="3" id="KW-1185">Reference proteome</keyword>
<name>A0A7Y4LWC8_9BRAD</name>
<dbReference type="InterPro" id="IPR056620">
    <property type="entry name" value="HTH_next_PIN-TPR-GreABC"/>
</dbReference>
<keyword evidence="2" id="KW-0378">Hydrolase</keyword>
<reference evidence="2 3" key="1">
    <citation type="submission" date="2020-03" db="EMBL/GenBank/DDBJ databases">
        <title>Bradyrhizobium diversity isolated from nodules of Indigofera sp.</title>
        <authorList>
            <person name="Klepa M."/>
            <person name="Helene L."/>
            <person name="Hungria M."/>
        </authorList>
    </citation>
    <scope>NUCLEOTIDE SEQUENCE [LARGE SCALE GENOMIC DNA]</scope>
    <source>
        <strain evidence="2 3">WSM 1791</strain>
    </source>
</reference>
<keyword evidence="2" id="KW-0540">Nuclease</keyword>
<dbReference type="GO" id="GO:0004519">
    <property type="term" value="F:endonuclease activity"/>
    <property type="evidence" value="ECO:0007669"/>
    <property type="project" value="UniProtKB-KW"/>
</dbReference>
<proteinExistence type="predicted"/>
<evidence type="ECO:0000313" key="2">
    <source>
        <dbReference type="EMBL" id="NOJ41056.1"/>
    </source>
</evidence>
<gene>
    <name evidence="2" type="ORF">HCN58_15850</name>
</gene>
<feature type="domain" description="HTH" evidence="1">
    <location>
        <begin position="831"/>
        <end position="900"/>
    </location>
</feature>
<dbReference type="RefSeq" id="WP_171580266.1">
    <property type="nucleotide sequence ID" value="NZ_JAAVLX010000004.1"/>
</dbReference>
<dbReference type="Proteomes" id="UP000544122">
    <property type="component" value="Unassembled WGS sequence"/>
</dbReference>
<sequence>MSDANNEQLRPPQSWDKFEEICADLFSRIWNDTQLVRYGSTGQRQNGVDIYGKENGADSGVQCKGKRDWPPTKLTIADIDAEIEKAKKFDPPLKSYIIATTAENDVYVTDHVNTVSTKHAQQGLFRVTVFGWKELVRRFYDYPELLEKHFGIYTLRQMRREMPEIIARAVEGLQSANLAAGPGSAEIPTGQSSLLDDRLTEALDRDFGARYERALQRSVFPELRKRDELAQLATEVLDTKGVSPNLRRTILFRAARSASIRGNLDEARRFLSEGQKLSGSESDELARARVAVAEGRINEVIQILRDRTDAESRSVLFSIIANERDEDDALTWFAENNLSPAHLTALGIFSLSFIYLKREDWDGVERVLSQTTAEQLAALPYLYFLRGAIRFVKLLPVQERSAALAGLPMDVRNARPIVGDHEVSAVLDTVLDDLRRALPSATSLGLREAPRNIESYIIWGELLHPSRKEKALGQLRRDMDDNALAVSRIQYALAYLKDYSPAALEAYLQRRDALGGLTDDELRAAFVISLHKDNPSHLAALIAAKRQQAEATFGRSGILSLEVQALAKSGDATSARIILEENLDLFDVGQIAGLRAEIAKAEGADPVAEHLRLYESEKTPETLLALVNELVRKKDHIGIAKYAELLFSETKDPRAIGLAAEALIRAGDGDNFVRLVESHPAKDRDVSFLHYYGWQLFRLGRLREAKEIADRIERDHPVHRDLQLEIAIAIETGEWEMLAAPLTASLEQAKSLDGLTLIRAAHLSQASGQGPLMDLVAAAIAKGGDDPHVLLGAYFLFVEQGLEAGRPESHEWFQKSLALSGPEGPIQRFEIQELLAQQSEWNQHTRYIQDNVVRGDLPLAAAGPGLRTTVVDLVLRNLIRNAALTDGRRRVTVPLFAGRRLPTPVGTPSSLALDITTLLVLGWLGLLPAVFEAFPSIVLPAGVLAELFEGRRRIRRGQRTRLQKAIEVRDAIAKGRLKVLRTPSLARDALGEEVGVELSALIREANAATGVVIRPAPVNRANVSDPGVVDMSAHSDHLCDMHGLLKAMVDLNAVDEEKETSAKHYFDLQDKGWVSCAAPKPDQPIFLDGLALVYLQHTGLLQPVLRTFASVYIHVSTEDEANILIDDDQNVATIFQIIDDIRSTVRRANAADRITFGLRRADASDTEFDGAQSTVNLFYNFKGAEVVVVDDRALNKESFGVDASGHRAHMASTLDIIEELRKRGALTDDRYRTARYRLREAGAMLVPVTATELAAAAKRNRQNESPEFRAVRDSFDLARLSEIPQFPAEMRWFMSYVQAIRGAISRIWIEEPDEQRARLIASAIFEMRIVPEDWLPFWKGQPPPGWIGAVYRALIGGFALPVEILDDKKIVPYQRWLDDVLMSELRLLSPELYQQLVAYVRDFMLMPWGGDEDDDDGEE</sequence>
<evidence type="ECO:0000313" key="3">
    <source>
        <dbReference type="Proteomes" id="UP000544122"/>
    </source>
</evidence>
<accession>A0A7Y4LWC8</accession>
<dbReference type="EMBL" id="JAAVLX010000004">
    <property type="protein sequence ID" value="NOJ41056.1"/>
    <property type="molecule type" value="Genomic_DNA"/>
</dbReference>
<protein>
    <submittedName>
        <fullName evidence="2">Restriction endonuclease</fullName>
    </submittedName>
</protein>
<comment type="caution">
    <text evidence="2">The sequence shown here is derived from an EMBL/GenBank/DDBJ whole genome shotgun (WGS) entry which is preliminary data.</text>
</comment>